<evidence type="ECO:0000256" key="3">
    <source>
        <dbReference type="SAM" id="MobiDB-lite"/>
    </source>
</evidence>
<feature type="compositionally biased region" description="Polar residues" evidence="3">
    <location>
        <begin position="67"/>
        <end position="84"/>
    </location>
</feature>
<reference evidence="4" key="1">
    <citation type="journal article" date="2023" name="Insect Mol. Biol.">
        <title>Genome sequencing provides insights into the evolution of gene families encoding plant cell wall-degrading enzymes in longhorned beetles.</title>
        <authorList>
            <person name="Shin N.R."/>
            <person name="Okamura Y."/>
            <person name="Kirsch R."/>
            <person name="Pauchet Y."/>
        </authorList>
    </citation>
    <scope>NUCLEOTIDE SEQUENCE</scope>
    <source>
        <strain evidence="4">AMC_N1</strain>
    </source>
</reference>
<dbReference type="Proteomes" id="UP001162162">
    <property type="component" value="Unassembled WGS sequence"/>
</dbReference>
<feature type="region of interest" description="Disordered" evidence="3">
    <location>
        <begin position="470"/>
        <end position="494"/>
    </location>
</feature>
<sequence>MSPLCASQKPSLSIMVNTFNNMRKRQWFLLVAACLGLAACGRLENLYLPPNQGGSSADQYSGGHYPSPSSANQVPILRQDNNPNAGDGSYSYAYETADGTSAHEEGALRGESQQAQGSYTYTSPEGQQITVQYTADENGYQPQGDHLPTPPPIPDAILRSIELNREAEARADRHQQPQQAYGPPQQQYEAPQQQYNAPQQQYGAPAAPQQHSAPQQQYGAPAARHQQHSTPQQQYGAPAARQQQHSAPQQQYGAPVAPQQQYSAPQQQYGAPAARQQQHSAPQQQYGAPAVPQQQFRAPAVPQQQYGAPAVSRQQQRAPAASHSSQGGITNSPVFGPFNMKQFVFLALFGFAASGPASGQYAGQYYRPAWQFGAQQIPILRLDVDTNSDGTYNYAYQTGNGIAAQEQGDARGYGTRTQGGFSYSSPDGSPVQLQYRADENGFQPQGAHLPVAPPVPEAIQRSIQKNLADEARGIVDDGQYRPGPGERSSEQYRPSQQFVSQAFSLQRFGPQRYNYQHNRYRTGYKY</sequence>
<dbReference type="PRINTS" id="PR00947">
    <property type="entry name" value="CUTICLE"/>
</dbReference>
<feature type="compositionally biased region" description="Polar residues" evidence="3">
    <location>
        <begin position="292"/>
        <end position="328"/>
    </location>
</feature>
<feature type="region of interest" description="Disordered" evidence="3">
    <location>
        <begin position="168"/>
        <end position="328"/>
    </location>
</feature>
<keyword evidence="1 2" id="KW-0193">Cuticle</keyword>
<protein>
    <submittedName>
        <fullName evidence="4">Uncharacterized protein</fullName>
    </submittedName>
</protein>
<evidence type="ECO:0000256" key="1">
    <source>
        <dbReference type="ARBA" id="ARBA00022460"/>
    </source>
</evidence>
<evidence type="ECO:0000256" key="2">
    <source>
        <dbReference type="PROSITE-ProRule" id="PRU00497"/>
    </source>
</evidence>
<dbReference type="InterPro" id="IPR000618">
    <property type="entry name" value="Insect_cuticle"/>
</dbReference>
<name>A0AAV8YRQ0_9CUCU</name>
<dbReference type="GO" id="GO:0062129">
    <property type="term" value="C:chitin-based extracellular matrix"/>
    <property type="evidence" value="ECO:0007669"/>
    <property type="project" value="TreeGrafter"/>
</dbReference>
<gene>
    <name evidence="4" type="ORF">NQ318_004373</name>
</gene>
<feature type="region of interest" description="Disordered" evidence="3">
    <location>
        <begin position="54"/>
        <end position="121"/>
    </location>
</feature>
<dbReference type="EMBL" id="JAPWTK010000051">
    <property type="protein sequence ID" value="KAJ8954068.1"/>
    <property type="molecule type" value="Genomic_DNA"/>
</dbReference>
<feature type="compositionally biased region" description="Low complexity" evidence="3">
    <location>
        <begin position="176"/>
        <end position="220"/>
    </location>
</feature>
<dbReference type="GO" id="GO:0008010">
    <property type="term" value="F:structural constituent of chitin-based larval cuticle"/>
    <property type="evidence" value="ECO:0007669"/>
    <property type="project" value="TreeGrafter"/>
</dbReference>
<dbReference type="PROSITE" id="PS51155">
    <property type="entry name" value="CHIT_BIND_RR_2"/>
    <property type="match status" value="2"/>
</dbReference>
<dbReference type="PANTHER" id="PTHR10380">
    <property type="entry name" value="CUTICLE PROTEIN"/>
    <property type="match status" value="1"/>
</dbReference>
<dbReference type="InterPro" id="IPR031311">
    <property type="entry name" value="CHIT_BIND_RR_consensus"/>
</dbReference>
<organism evidence="4 5">
    <name type="scientific">Aromia moschata</name>
    <dbReference type="NCBI Taxonomy" id="1265417"/>
    <lineage>
        <taxon>Eukaryota</taxon>
        <taxon>Metazoa</taxon>
        <taxon>Ecdysozoa</taxon>
        <taxon>Arthropoda</taxon>
        <taxon>Hexapoda</taxon>
        <taxon>Insecta</taxon>
        <taxon>Pterygota</taxon>
        <taxon>Neoptera</taxon>
        <taxon>Endopterygota</taxon>
        <taxon>Coleoptera</taxon>
        <taxon>Polyphaga</taxon>
        <taxon>Cucujiformia</taxon>
        <taxon>Chrysomeloidea</taxon>
        <taxon>Cerambycidae</taxon>
        <taxon>Cerambycinae</taxon>
        <taxon>Callichromatini</taxon>
        <taxon>Aromia</taxon>
    </lineage>
</organism>
<comment type="caution">
    <text evidence="4">The sequence shown here is derived from an EMBL/GenBank/DDBJ whole genome shotgun (WGS) entry which is preliminary data.</text>
</comment>
<dbReference type="PROSITE" id="PS00233">
    <property type="entry name" value="CHIT_BIND_RR_1"/>
    <property type="match status" value="2"/>
</dbReference>
<dbReference type="InterPro" id="IPR050468">
    <property type="entry name" value="Cuticle_Struct_Prot"/>
</dbReference>
<proteinExistence type="predicted"/>
<keyword evidence="5" id="KW-1185">Reference proteome</keyword>
<evidence type="ECO:0000313" key="4">
    <source>
        <dbReference type="EMBL" id="KAJ8954068.1"/>
    </source>
</evidence>
<dbReference type="Pfam" id="PF00379">
    <property type="entry name" value="Chitin_bind_4"/>
    <property type="match status" value="2"/>
</dbReference>
<dbReference type="PANTHER" id="PTHR10380:SF173">
    <property type="entry name" value="CUTICULAR PROTEIN 47EF, ISOFORM C-RELATED"/>
    <property type="match status" value="1"/>
</dbReference>
<feature type="compositionally biased region" description="Low complexity" evidence="3">
    <location>
        <begin position="237"/>
        <end position="285"/>
    </location>
</feature>
<accession>A0AAV8YRQ0</accession>
<feature type="compositionally biased region" description="Basic and acidic residues" evidence="3">
    <location>
        <begin position="470"/>
        <end position="479"/>
    </location>
</feature>
<evidence type="ECO:0000313" key="5">
    <source>
        <dbReference type="Proteomes" id="UP001162162"/>
    </source>
</evidence>
<feature type="compositionally biased region" description="Polar residues" evidence="3">
    <location>
        <begin position="111"/>
        <end position="121"/>
    </location>
</feature>
<dbReference type="AlphaFoldDB" id="A0AAV8YRQ0"/>